<organism evidence="2 3">
    <name type="scientific">Entomomonas asaccharolytica</name>
    <dbReference type="NCBI Taxonomy" id="2785331"/>
    <lineage>
        <taxon>Bacteria</taxon>
        <taxon>Pseudomonadati</taxon>
        <taxon>Pseudomonadota</taxon>
        <taxon>Gammaproteobacteria</taxon>
        <taxon>Pseudomonadales</taxon>
        <taxon>Pseudomonadaceae</taxon>
        <taxon>Entomomonas</taxon>
    </lineage>
</organism>
<keyword evidence="1" id="KW-0472">Membrane</keyword>
<keyword evidence="1" id="KW-1133">Transmembrane helix</keyword>
<keyword evidence="3" id="KW-1185">Reference proteome</keyword>
<feature type="transmembrane region" description="Helical" evidence="1">
    <location>
        <begin position="74"/>
        <end position="96"/>
    </location>
</feature>
<keyword evidence="1" id="KW-0812">Transmembrane</keyword>
<gene>
    <name evidence="2" type="ORF">JHT90_13970</name>
</gene>
<feature type="transmembrane region" description="Helical" evidence="1">
    <location>
        <begin position="126"/>
        <end position="144"/>
    </location>
</feature>
<proteinExistence type="predicted"/>
<sequence length="260" mass="29879">MTIKLSKYNQQTVKAIEWKTLQEPLLKAWTIRALPHDKAFIYKMFYLAIGALTLWASIMFLIGLKAASNISSTFLIPLGVISCFYFPLLALIYQGILGGKLYSYRLTEKHIEVVCWKDYYHKIKQGLSIFFIVVAVLLFIAFLIKPETILISLGGAIGVGLMAGGTFYSDSFAKRETAYKHYTWQWRDFEPKRLIIDRERSIVCLDAEQTEDLTAKRKKWALFIFCYPNELDHVANIVGQQYPHLKQQEGASRINSNFAL</sequence>
<reference evidence="2 3" key="1">
    <citation type="submission" date="2021-01" db="EMBL/GenBank/DDBJ databases">
        <title>Entomomonas sp. F2A isolated from a house cricket (Acheta domesticus).</title>
        <authorList>
            <person name="Spergser J."/>
            <person name="Busse H.-J."/>
        </authorList>
    </citation>
    <scope>NUCLEOTIDE SEQUENCE [LARGE SCALE GENOMIC DNA]</scope>
    <source>
        <strain evidence="2 3">F2A</strain>
    </source>
</reference>
<protein>
    <submittedName>
        <fullName evidence="2">Uncharacterized protein</fullName>
    </submittedName>
</protein>
<evidence type="ECO:0000256" key="1">
    <source>
        <dbReference type="SAM" id="Phobius"/>
    </source>
</evidence>
<dbReference type="RefSeq" id="WP_201092092.1">
    <property type="nucleotide sequence ID" value="NZ_CP067393.1"/>
</dbReference>
<feature type="transmembrane region" description="Helical" evidence="1">
    <location>
        <begin position="40"/>
        <end position="62"/>
    </location>
</feature>
<dbReference type="Proteomes" id="UP000595278">
    <property type="component" value="Chromosome"/>
</dbReference>
<evidence type="ECO:0000313" key="2">
    <source>
        <dbReference type="EMBL" id="QQP85460.1"/>
    </source>
</evidence>
<dbReference type="EMBL" id="CP067393">
    <property type="protein sequence ID" value="QQP85460.1"/>
    <property type="molecule type" value="Genomic_DNA"/>
</dbReference>
<dbReference type="KEGG" id="eaz:JHT90_13970"/>
<evidence type="ECO:0000313" key="3">
    <source>
        <dbReference type="Proteomes" id="UP000595278"/>
    </source>
</evidence>
<name>A0A974RWS0_9GAMM</name>
<dbReference type="AlphaFoldDB" id="A0A974RWS0"/>
<accession>A0A974RWS0</accession>
<feature type="transmembrane region" description="Helical" evidence="1">
    <location>
        <begin position="150"/>
        <end position="168"/>
    </location>
</feature>